<proteinExistence type="predicted"/>
<evidence type="ECO:0000256" key="9">
    <source>
        <dbReference type="ARBA" id="ARBA00022840"/>
    </source>
</evidence>
<dbReference type="Pfam" id="PF00072">
    <property type="entry name" value="Response_reg"/>
    <property type="match status" value="1"/>
</dbReference>
<dbReference type="InterPro" id="IPR003661">
    <property type="entry name" value="HisK_dim/P_dom"/>
</dbReference>
<evidence type="ECO:0000256" key="8">
    <source>
        <dbReference type="ARBA" id="ARBA00022777"/>
    </source>
</evidence>
<dbReference type="SUPFAM" id="SSF55874">
    <property type="entry name" value="ATPase domain of HSP90 chaperone/DNA topoisomerase II/histidine kinase"/>
    <property type="match status" value="1"/>
</dbReference>
<dbReference type="EC" id="2.7.13.3" evidence="3"/>
<dbReference type="FunFam" id="1.10.287.130:FF:000004">
    <property type="entry name" value="Ethylene receptor 1"/>
    <property type="match status" value="1"/>
</dbReference>
<dbReference type="SMART" id="SM00387">
    <property type="entry name" value="HATPase_c"/>
    <property type="match status" value="1"/>
</dbReference>
<dbReference type="PROSITE" id="PS50109">
    <property type="entry name" value="HIS_KIN"/>
    <property type="match status" value="1"/>
</dbReference>
<dbReference type="InterPro" id="IPR001789">
    <property type="entry name" value="Sig_transdc_resp-reg_receiver"/>
</dbReference>
<keyword evidence="11" id="KW-0472">Membrane</keyword>
<evidence type="ECO:0000259" key="14">
    <source>
        <dbReference type="PROSITE" id="PS50110"/>
    </source>
</evidence>
<organism evidence="15 16">
    <name type="scientific">Bacteroides fragilis</name>
    <dbReference type="NCBI Taxonomy" id="817"/>
    <lineage>
        <taxon>Bacteria</taxon>
        <taxon>Pseudomonadati</taxon>
        <taxon>Bacteroidota</taxon>
        <taxon>Bacteroidia</taxon>
        <taxon>Bacteroidales</taxon>
        <taxon>Bacteroidaceae</taxon>
        <taxon>Bacteroides</taxon>
    </lineage>
</organism>
<dbReference type="InterPro" id="IPR035965">
    <property type="entry name" value="PAS-like_dom_sf"/>
</dbReference>
<comment type="catalytic activity">
    <reaction evidence="1">
        <text>ATP + protein L-histidine = ADP + protein N-phospho-L-histidine.</text>
        <dbReference type="EC" id="2.7.13.3"/>
    </reaction>
</comment>
<dbReference type="InterPro" id="IPR004358">
    <property type="entry name" value="Sig_transdc_His_kin-like_C"/>
</dbReference>
<protein>
    <recommendedName>
        <fullName evidence="3">histidine kinase</fullName>
        <ecNumber evidence="3">2.7.13.3</ecNumber>
    </recommendedName>
</protein>
<evidence type="ECO:0000256" key="4">
    <source>
        <dbReference type="ARBA" id="ARBA00022553"/>
    </source>
</evidence>
<evidence type="ECO:0000313" key="15">
    <source>
        <dbReference type="EMBL" id="TWV67717.1"/>
    </source>
</evidence>
<name>A0A5C6L0Q2_BACFG</name>
<dbReference type="EMBL" id="VOHY01000024">
    <property type="protein sequence ID" value="TWV67717.1"/>
    <property type="molecule type" value="Genomic_DNA"/>
</dbReference>
<keyword evidence="9" id="KW-0067">ATP-binding</keyword>
<dbReference type="AlphaFoldDB" id="A0A5C6L0Q2"/>
<evidence type="ECO:0000256" key="5">
    <source>
        <dbReference type="ARBA" id="ARBA00022679"/>
    </source>
</evidence>
<dbReference type="Pfam" id="PF08447">
    <property type="entry name" value="PAS_3"/>
    <property type="match status" value="1"/>
</dbReference>
<evidence type="ECO:0000256" key="2">
    <source>
        <dbReference type="ARBA" id="ARBA00004370"/>
    </source>
</evidence>
<dbReference type="GO" id="GO:0016020">
    <property type="term" value="C:membrane"/>
    <property type="evidence" value="ECO:0007669"/>
    <property type="project" value="UniProtKB-SubCell"/>
</dbReference>
<dbReference type="PANTHER" id="PTHR43047">
    <property type="entry name" value="TWO-COMPONENT HISTIDINE PROTEIN KINASE"/>
    <property type="match status" value="1"/>
</dbReference>
<evidence type="ECO:0000256" key="1">
    <source>
        <dbReference type="ARBA" id="ARBA00000085"/>
    </source>
</evidence>
<dbReference type="Gene3D" id="1.10.287.130">
    <property type="match status" value="1"/>
</dbReference>
<evidence type="ECO:0000313" key="16">
    <source>
        <dbReference type="Proteomes" id="UP000318041"/>
    </source>
</evidence>
<feature type="modified residue" description="4-aspartylphosphate" evidence="12">
    <location>
        <position position="572"/>
    </location>
</feature>
<dbReference type="GO" id="GO:0005524">
    <property type="term" value="F:ATP binding"/>
    <property type="evidence" value="ECO:0007669"/>
    <property type="project" value="UniProtKB-KW"/>
</dbReference>
<comment type="caution">
    <text evidence="15">The sequence shown here is derived from an EMBL/GenBank/DDBJ whole genome shotgun (WGS) entry which is preliminary data.</text>
</comment>
<reference evidence="15 16" key="1">
    <citation type="submission" date="2019-08" db="EMBL/GenBank/DDBJ databases">
        <title>Genome sequencing of Bacteroides fragilis Sample_iSURF_9.</title>
        <authorList>
            <person name="Chandler J.E."/>
            <person name="Ruoff K.L."/>
            <person name="Price C.E."/>
            <person name="Valls R.A."/>
            <person name="O'Toole G.A."/>
        </authorList>
    </citation>
    <scope>NUCLEOTIDE SEQUENCE [LARGE SCALE GENOMIC DNA]</scope>
    <source>
        <strain evidence="15 16">CFPLTA004_1B</strain>
    </source>
</reference>
<keyword evidence="6" id="KW-0812">Transmembrane</keyword>
<dbReference type="InterPro" id="IPR036890">
    <property type="entry name" value="HATPase_C_sf"/>
</dbReference>
<keyword evidence="7" id="KW-0547">Nucleotide-binding</keyword>
<evidence type="ECO:0000256" key="6">
    <source>
        <dbReference type="ARBA" id="ARBA00022692"/>
    </source>
</evidence>
<gene>
    <name evidence="15" type="ORF">FSA08_22030</name>
</gene>
<dbReference type="SMART" id="SM00388">
    <property type="entry name" value="HisKA"/>
    <property type="match status" value="1"/>
</dbReference>
<dbReference type="Pfam" id="PF02518">
    <property type="entry name" value="HATPase_c"/>
    <property type="match status" value="1"/>
</dbReference>
<evidence type="ECO:0000256" key="10">
    <source>
        <dbReference type="ARBA" id="ARBA00022989"/>
    </source>
</evidence>
<dbReference type="InterPro" id="IPR036097">
    <property type="entry name" value="HisK_dim/P_sf"/>
</dbReference>
<dbReference type="Gene3D" id="3.40.50.2300">
    <property type="match status" value="1"/>
</dbReference>
<dbReference type="Pfam" id="PF00512">
    <property type="entry name" value="HisKA"/>
    <property type="match status" value="1"/>
</dbReference>
<dbReference type="SUPFAM" id="SSF55785">
    <property type="entry name" value="PYP-like sensor domain (PAS domain)"/>
    <property type="match status" value="2"/>
</dbReference>
<dbReference type="InterPro" id="IPR011006">
    <property type="entry name" value="CheY-like_superfamily"/>
</dbReference>
<evidence type="ECO:0000259" key="13">
    <source>
        <dbReference type="PROSITE" id="PS50109"/>
    </source>
</evidence>
<dbReference type="Gene3D" id="3.30.450.20">
    <property type="entry name" value="PAS domain"/>
    <property type="match status" value="2"/>
</dbReference>
<evidence type="ECO:0000256" key="3">
    <source>
        <dbReference type="ARBA" id="ARBA00012438"/>
    </source>
</evidence>
<dbReference type="SUPFAM" id="SSF47384">
    <property type="entry name" value="Homodimeric domain of signal transducing histidine kinase"/>
    <property type="match status" value="1"/>
</dbReference>
<dbReference type="GO" id="GO:0000155">
    <property type="term" value="F:phosphorelay sensor kinase activity"/>
    <property type="evidence" value="ECO:0007669"/>
    <property type="project" value="InterPro"/>
</dbReference>
<dbReference type="InterPro" id="IPR003594">
    <property type="entry name" value="HATPase_dom"/>
</dbReference>
<dbReference type="SUPFAM" id="SSF52172">
    <property type="entry name" value="CheY-like"/>
    <property type="match status" value="1"/>
</dbReference>
<evidence type="ECO:0000256" key="11">
    <source>
        <dbReference type="ARBA" id="ARBA00023136"/>
    </source>
</evidence>
<evidence type="ECO:0000256" key="7">
    <source>
        <dbReference type="ARBA" id="ARBA00022741"/>
    </source>
</evidence>
<feature type="domain" description="Histidine kinase" evidence="13">
    <location>
        <begin position="290"/>
        <end position="500"/>
    </location>
</feature>
<dbReference type="InterPro" id="IPR013655">
    <property type="entry name" value="PAS_fold_3"/>
</dbReference>
<accession>A0A5C6L0Q2</accession>
<comment type="subcellular location">
    <subcellularLocation>
        <location evidence="2">Membrane</location>
    </subcellularLocation>
</comment>
<dbReference type="CDD" id="cd00082">
    <property type="entry name" value="HisKA"/>
    <property type="match status" value="1"/>
</dbReference>
<keyword evidence="8" id="KW-0418">Kinase</keyword>
<keyword evidence="5" id="KW-0808">Transferase</keyword>
<dbReference type="PRINTS" id="PR00344">
    <property type="entry name" value="BCTRLSENSOR"/>
</dbReference>
<keyword evidence="10" id="KW-1133">Transmembrane helix</keyword>
<keyword evidence="4 12" id="KW-0597">Phosphoprotein</keyword>
<dbReference type="SMART" id="SM00448">
    <property type="entry name" value="REC"/>
    <property type="match status" value="1"/>
</dbReference>
<dbReference type="FunFam" id="3.30.565.10:FF:000006">
    <property type="entry name" value="Sensor histidine kinase WalK"/>
    <property type="match status" value="1"/>
</dbReference>
<dbReference type="CDD" id="cd17546">
    <property type="entry name" value="REC_hyHK_CKI1_RcsC-like"/>
    <property type="match status" value="1"/>
</dbReference>
<feature type="domain" description="Response regulatory" evidence="14">
    <location>
        <begin position="524"/>
        <end position="637"/>
    </location>
</feature>
<sequence>MAMAHTLDSFPDTGDLENLKDNYQKITSVLAGHQIAFWEYDIPTGECNFTDEYFHILGLKEAGIIFRDINDFYRFAHPEDVISYQTTFARMLESETKISQIVVRCVGRQGETIWLEDNFIAYKKNKENGSDKIIAYTANITSRCEKEVQIRQLEERNRKIIEALPEFIFIFDDNFFITDVLMAPDTELLHPVEVLTGADGRSIYSSEVSDLFISSIHECLKSGKLKEIEYPVDVEAGRHFFQARIAPFEGNKVLVLIHDIGDRMRRSQELLEAKQRAEEADRMKSVFLANMSHEIRTPLNAIVGFSEIIALTEDEKEKEEYLGIIQQNSNLLLQLINDILDLSRIESGKSEMHCQLTEMSGLVDEVDKVHRLKMKKGVKLNVIRPSEEIWISTDRNRVTQVLFNFLSNAIKNTIEGSITFGLVKEEEWVKLYVTDTGCGISKEKLPLIFTRFEKLNDFVQGTGLGLPICKSIVERLGGRIEVESELGQGSTFILYLPNRQVQEVVVGERENAAGNMGVENRQKKILIAEDVESSYLQINAFLKKEYTILWVPNGEEAVKSFIREKPDLILMDIRMPVMNGIQATAKIRAISQEIPIIAITAYAFCPEGERALEAGCNEVIAKPYPLEKLKETIETYL</sequence>
<dbReference type="PROSITE" id="PS50110">
    <property type="entry name" value="RESPONSE_REGULATORY"/>
    <property type="match status" value="1"/>
</dbReference>
<dbReference type="InterPro" id="IPR005467">
    <property type="entry name" value="His_kinase_dom"/>
</dbReference>
<dbReference type="Proteomes" id="UP000318041">
    <property type="component" value="Unassembled WGS sequence"/>
</dbReference>
<dbReference type="Gene3D" id="3.30.565.10">
    <property type="entry name" value="Histidine kinase-like ATPase, C-terminal domain"/>
    <property type="match status" value="1"/>
</dbReference>
<evidence type="ECO:0000256" key="12">
    <source>
        <dbReference type="PROSITE-ProRule" id="PRU00169"/>
    </source>
</evidence>